<organism evidence="9 10">
    <name type="scientific">Brevibacillus ruminantium</name>
    <dbReference type="NCBI Taxonomy" id="2950604"/>
    <lineage>
        <taxon>Bacteria</taxon>
        <taxon>Bacillati</taxon>
        <taxon>Bacillota</taxon>
        <taxon>Bacilli</taxon>
        <taxon>Bacillales</taxon>
        <taxon>Paenibacillaceae</taxon>
        <taxon>Brevibacillus</taxon>
    </lineage>
</organism>
<protein>
    <submittedName>
        <fullName evidence="9">Endospore germination permease</fullName>
    </submittedName>
</protein>
<comment type="similarity">
    <text evidence="2">Belongs to the amino acid-polyamine-organocation (APC) superfamily. Spore germination protein (SGP) (TC 2.A.3.9) family.</text>
</comment>
<evidence type="ECO:0000313" key="9">
    <source>
        <dbReference type="EMBL" id="USG67722.1"/>
    </source>
</evidence>
<keyword evidence="6 8" id="KW-1133">Transmembrane helix</keyword>
<name>A0ABY4WKS1_9BACL</name>
<feature type="transmembrane region" description="Helical" evidence="8">
    <location>
        <begin position="406"/>
        <end position="428"/>
    </location>
</feature>
<evidence type="ECO:0000256" key="4">
    <source>
        <dbReference type="ARBA" id="ARBA00022544"/>
    </source>
</evidence>
<evidence type="ECO:0000256" key="1">
    <source>
        <dbReference type="ARBA" id="ARBA00004141"/>
    </source>
</evidence>
<dbReference type="RefSeq" id="WP_251874819.1">
    <property type="nucleotide sequence ID" value="NZ_CP098755.1"/>
</dbReference>
<dbReference type="Pfam" id="PF03845">
    <property type="entry name" value="Spore_permease"/>
    <property type="match status" value="1"/>
</dbReference>
<feature type="transmembrane region" description="Helical" evidence="8">
    <location>
        <begin position="331"/>
        <end position="353"/>
    </location>
</feature>
<proteinExistence type="inferred from homology"/>
<dbReference type="Proteomes" id="UP001056500">
    <property type="component" value="Chromosome"/>
</dbReference>
<dbReference type="EMBL" id="CP098755">
    <property type="protein sequence ID" value="USG67722.1"/>
    <property type="molecule type" value="Genomic_DNA"/>
</dbReference>
<feature type="transmembrane region" description="Helical" evidence="8">
    <location>
        <begin position="41"/>
        <end position="58"/>
    </location>
</feature>
<evidence type="ECO:0000256" key="6">
    <source>
        <dbReference type="ARBA" id="ARBA00022989"/>
    </source>
</evidence>
<evidence type="ECO:0000256" key="3">
    <source>
        <dbReference type="ARBA" id="ARBA00022448"/>
    </source>
</evidence>
<reference evidence="9" key="1">
    <citation type="submission" date="2022-06" db="EMBL/GenBank/DDBJ databases">
        <title>Genome sequencing of Brevibacillus sp. BB3-R1.</title>
        <authorList>
            <person name="Heo J."/>
            <person name="Lee D."/>
            <person name="Won M."/>
            <person name="Han B.-H."/>
            <person name="Hong S.-B."/>
            <person name="Kwon S.-W."/>
        </authorList>
    </citation>
    <scope>NUCLEOTIDE SEQUENCE</scope>
    <source>
        <strain evidence="9">BB3-R1</strain>
    </source>
</reference>
<evidence type="ECO:0000313" key="10">
    <source>
        <dbReference type="Proteomes" id="UP001056500"/>
    </source>
</evidence>
<dbReference type="InterPro" id="IPR004761">
    <property type="entry name" value="Spore_GerAB"/>
</dbReference>
<keyword evidence="5 8" id="KW-0812">Transmembrane</keyword>
<feature type="transmembrane region" description="Helical" evidence="8">
    <location>
        <begin position="119"/>
        <end position="135"/>
    </location>
</feature>
<comment type="subcellular location">
    <subcellularLocation>
        <location evidence="1">Membrane</location>
        <topology evidence="1">Multi-pass membrane protein</topology>
    </subcellularLocation>
</comment>
<evidence type="ECO:0000256" key="5">
    <source>
        <dbReference type="ARBA" id="ARBA00022692"/>
    </source>
</evidence>
<evidence type="ECO:0000256" key="8">
    <source>
        <dbReference type="SAM" id="Phobius"/>
    </source>
</evidence>
<feature type="transmembrane region" description="Helical" evidence="8">
    <location>
        <begin position="79"/>
        <end position="99"/>
    </location>
</feature>
<keyword evidence="3" id="KW-0813">Transport</keyword>
<evidence type="ECO:0000256" key="2">
    <source>
        <dbReference type="ARBA" id="ARBA00007998"/>
    </source>
</evidence>
<dbReference type="PANTHER" id="PTHR34975:SF2">
    <property type="entry name" value="SPORE GERMINATION PROTEIN A2"/>
    <property type="match status" value="1"/>
</dbReference>
<evidence type="ECO:0000256" key="7">
    <source>
        <dbReference type="ARBA" id="ARBA00023136"/>
    </source>
</evidence>
<keyword evidence="7 8" id="KW-0472">Membrane</keyword>
<accession>A0ABY4WKS1</accession>
<sequence length="447" mass="50846">MRTKQVINHRQIAWITGGILMTGSLVSLPQQLAAIAKNDAWFSQFFPALYVILVAYVFERLIRAFPGKNLFEILNEIAGRFFGTILNSALLLYFLSILMRDVKGVGHFLKLSILRSTPIEIVLLVFVLTLIFFGRTSLEVPTRVNEMYLPLFFSFSMIMYFILANEYNVARIEPILDSKITALILSNWMATGMYGDIFVWGSFLHAVSQSRVFFSAVKHGAVMAGFSIMVIIIIQLGVLGYIITSRLNYPVYVLVQQIHLTDFLERVEVILFSIWFPAFTIKVVITYLALLVGLSSMLGNENYKSLNIPFGWFVLVLSLHTFPHINDINNFIGFLLPLIVPLLQWPLLLFLFFHAYKRMKNRAGSDEAQHPLIKRYRLYSKMGWYAFALCGVAVIIGALLEPFQGMLGLVSGSVYFFFYLGALIFSYLELQSLNHIMTIAKSIAKRA</sequence>
<keyword evidence="10" id="KW-1185">Reference proteome</keyword>
<keyword evidence="4" id="KW-0309">Germination</keyword>
<feature type="transmembrane region" description="Helical" evidence="8">
    <location>
        <begin position="269"/>
        <end position="294"/>
    </location>
</feature>
<feature type="transmembrane region" description="Helical" evidence="8">
    <location>
        <begin position="220"/>
        <end position="243"/>
    </location>
</feature>
<feature type="transmembrane region" description="Helical" evidence="8">
    <location>
        <begin position="382"/>
        <end position="400"/>
    </location>
</feature>
<gene>
    <name evidence="9" type="ORF">NDK47_10760</name>
</gene>
<feature type="transmembrane region" description="Helical" evidence="8">
    <location>
        <begin position="184"/>
        <end position="208"/>
    </location>
</feature>
<feature type="transmembrane region" description="Helical" evidence="8">
    <location>
        <begin position="147"/>
        <end position="164"/>
    </location>
</feature>
<dbReference type="NCBIfam" id="TIGR00912">
    <property type="entry name" value="2A0309"/>
    <property type="match status" value="1"/>
</dbReference>
<dbReference type="PANTHER" id="PTHR34975">
    <property type="entry name" value="SPORE GERMINATION PROTEIN A2"/>
    <property type="match status" value="1"/>
</dbReference>